<dbReference type="AlphaFoldDB" id="R8Y439"/>
<comment type="caution">
    <text evidence="1">The sequence shown here is derived from an EMBL/GenBank/DDBJ whole genome shotgun (WGS) entry which is preliminary data.</text>
</comment>
<evidence type="ECO:0000313" key="2">
    <source>
        <dbReference type="Proteomes" id="UP000014041"/>
    </source>
</evidence>
<sequence length="192" mass="22181">MSLSPEETLNRSITASSEFEQNEIIDDQKVETILADQKFEDTVIDNEQFVNRCTFMHPFTNQLISSNFTEKNGNALSVYWQKHCKNDQEVHDRGLSLLSKRLERQPDSKEKYLGFVSLAVIDIRAIQSSDDYCFDVIYCPDDIEYDIAHSHIQIMKDGNTFGGKVSRNTRRELIDEGILQLLNTMTLKEYEA</sequence>
<protein>
    <submittedName>
        <fullName evidence="1">Uncharacterized protein</fullName>
    </submittedName>
</protein>
<dbReference type="RefSeq" id="WP_016138381.1">
    <property type="nucleotide sequence ID" value="NZ_KB976986.1"/>
</dbReference>
<gene>
    <name evidence="1" type="ORF">F935_01526</name>
</gene>
<dbReference type="EMBL" id="APQJ01000007">
    <property type="protein sequence ID" value="EOQ63896.1"/>
    <property type="molecule type" value="Genomic_DNA"/>
</dbReference>
<dbReference type="HOGENOM" id="CLU_1412465_0_0_6"/>
<accession>R8Y439</accession>
<proteinExistence type="predicted"/>
<evidence type="ECO:0000313" key="1">
    <source>
        <dbReference type="EMBL" id="EOQ63896.1"/>
    </source>
</evidence>
<dbReference type="Proteomes" id="UP000014041">
    <property type="component" value="Unassembled WGS sequence"/>
</dbReference>
<dbReference type="PATRIC" id="fig|1217690.3.peg.1508"/>
<reference evidence="1 2" key="1">
    <citation type="submission" date="2013-02" db="EMBL/GenBank/DDBJ databases">
        <title>The Genome Sequence of Acinetobacter sp. ANC 3811.</title>
        <authorList>
            <consortium name="The Broad Institute Genome Sequencing Platform"/>
            <consortium name="The Broad Institute Genome Sequencing Center for Infectious Disease"/>
            <person name="Cerqueira G."/>
            <person name="Feldgarden M."/>
            <person name="Courvalin P."/>
            <person name="Perichon B."/>
            <person name="Grillot-Courvalin C."/>
            <person name="Clermont D."/>
            <person name="Rocha E."/>
            <person name="Yoon E.-J."/>
            <person name="Nemec A."/>
            <person name="Walker B."/>
            <person name="Young S.K."/>
            <person name="Zeng Q."/>
            <person name="Gargeya S."/>
            <person name="Fitzgerald M."/>
            <person name="Haas B."/>
            <person name="Abouelleil A."/>
            <person name="Alvarado L."/>
            <person name="Arachchi H.M."/>
            <person name="Berlin A.M."/>
            <person name="Chapman S.B."/>
            <person name="Dewar J."/>
            <person name="Goldberg J."/>
            <person name="Griggs A."/>
            <person name="Gujja S."/>
            <person name="Hansen M."/>
            <person name="Howarth C."/>
            <person name="Imamovic A."/>
            <person name="Larimer J."/>
            <person name="McCowan C."/>
            <person name="Murphy C."/>
            <person name="Neiman D."/>
            <person name="Pearson M."/>
            <person name="Priest M."/>
            <person name="Roberts A."/>
            <person name="Saif S."/>
            <person name="Shea T."/>
            <person name="Sisk P."/>
            <person name="Sykes S."/>
            <person name="Wortman J."/>
            <person name="Nusbaum C."/>
            <person name="Birren B."/>
        </authorList>
    </citation>
    <scope>NUCLEOTIDE SEQUENCE [LARGE SCALE GENOMIC DNA]</scope>
    <source>
        <strain evidence="1 2">ANC 3811</strain>
    </source>
</reference>
<name>R8Y439_ACICA</name>
<organism evidence="1 2">
    <name type="scientific">Acinetobacter calcoaceticus ANC 3811</name>
    <dbReference type="NCBI Taxonomy" id="1217690"/>
    <lineage>
        <taxon>Bacteria</taxon>
        <taxon>Pseudomonadati</taxon>
        <taxon>Pseudomonadota</taxon>
        <taxon>Gammaproteobacteria</taxon>
        <taxon>Moraxellales</taxon>
        <taxon>Moraxellaceae</taxon>
        <taxon>Acinetobacter</taxon>
        <taxon>Acinetobacter calcoaceticus/baumannii complex</taxon>
    </lineage>
</organism>